<evidence type="ECO:0000313" key="2">
    <source>
        <dbReference type="EMBL" id="SDF53870.1"/>
    </source>
</evidence>
<dbReference type="AlphaFoldDB" id="A0A7Z7AYC0"/>
<accession>A0A7Z7AYC0</accession>
<organism evidence="2 3">
    <name type="scientific">Methanolobus vulcani</name>
    <dbReference type="NCBI Taxonomy" id="38026"/>
    <lineage>
        <taxon>Archaea</taxon>
        <taxon>Methanobacteriati</taxon>
        <taxon>Methanobacteriota</taxon>
        <taxon>Stenosarchaea group</taxon>
        <taxon>Methanomicrobia</taxon>
        <taxon>Methanosarcinales</taxon>
        <taxon>Methanosarcinaceae</taxon>
        <taxon>Methanolobus</taxon>
    </lineage>
</organism>
<gene>
    <name evidence="2" type="ORF">SAMN04488589_0821</name>
</gene>
<dbReference type="EMBL" id="FNCA01000002">
    <property type="protein sequence ID" value="SDF53870.1"/>
    <property type="molecule type" value="Genomic_DNA"/>
</dbReference>
<dbReference type="Proteomes" id="UP000199259">
    <property type="component" value="Unassembled WGS sequence"/>
</dbReference>
<sequence length="279" mass="32242">MNSATLKQRTDKMEQIPPFSESHLEALAKSLGECGKGSDITRILEELNFEDNPQKSTKWKRLYWAFTESQKQYKCANHIFRFIKSLMNPVRFVGRKEEFEENREKVNNILIFSGFEYGEDGNFRKCKNARTLTEAEKRLRTIRSKFEGRKIHPEVVKYCKAELLQENYFHAVFEATKGLAQRIRDMSGIELDGAALVDKVFAIERPILAINSLRTETEKSEHKGFAMLLKGCFGAIRNPLAHEPKILWDGEDDAADYLSLISLLHRKLDNCVPTNYDKN</sequence>
<dbReference type="NCBIfam" id="TIGR02391">
    <property type="entry name" value="hypoth_ymh"/>
    <property type="match status" value="1"/>
</dbReference>
<dbReference type="Pfam" id="PF09509">
    <property type="entry name" value="Hypoth_Ymh"/>
    <property type="match status" value="1"/>
</dbReference>
<keyword evidence="3" id="KW-1185">Reference proteome</keyword>
<name>A0A7Z7AYC0_9EURY</name>
<evidence type="ECO:0000259" key="1">
    <source>
        <dbReference type="Pfam" id="PF09509"/>
    </source>
</evidence>
<proteinExistence type="predicted"/>
<feature type="domain" description="Conserved hypothetical protein CHP02391" evidence="1">
    <location>
        <begin position="149"/>
        <end position="268"/>
    </location>
</feature>
<comment type="caution">
    <text evidence="2">The sequence shown here is derived from an EMBL/GenBank/DDBJ whole genome shotgun (WGS) entry which is preliminary data.</text>
</comment>
<protein>
    <submittedName>
        <fullName evidence="2">TIGR02391 family protein</fullName>
    </submittedName>
</protein>
<evidence type="ECO:0000313" key="3">
    <source>
        <dbReference type="Proteomes" id="UP000199259"/>
    </source>
</evidence>
<reference evidence="2 3" key="1">
    <citation type="submission" date="2016-10" db="EMBL/GenBank/DDBJ databases">
        <authorList>
            <person name="Varghese N."/>
            <person name="Submissions S."/>
        </authorList>
    </citation>
    <scope>NUCLEOTIDE SEQUENCE [LARGE SCALE GENOMIC DNA]</scope>
    <source>
        <strain evidence="2 3">PL 12/M</strain>
    </source>
</reference>
<dbReference type="InterPro" id="IPR012654">
    <property type="entry name" value="CHP02391"/>
</dbReference>